<comment type="subcellular location">
    <subcellularLocation>
        <location evidence="10">Cytoplasm</location>
    </subcellularLocation>
</comment>
<feature type="binding site" evidence="10">
    <location>
        <position position="279"/>
    </location>
    <ligand>
        <name>ATP</name>
        <dbReference type="ChEBI" id="CHEBI:30616"/>
    </ligand>
</feature>
<comment type="catalytic activity">
    <reaction evidence="9 10">
        <text>tRNA(Cys) + L-cysteine + ATP = L-cysteinyl-tRNA(Cys) + AMP + diphosphate</text>
        <dbReference type="Rhea" id="RHEA:17773"/>
        <dbReference type="Rhea" id="RHEA-COMP:9661"/>
        <dbReference type="Rhea" id="RHEA-COMP:9679"/>
        <dbReference type="ChEBI" id="CHEBI:30616"/>
        <dbReference type="ChEBI" id="CHEBI:33019"/>
        <dbReference type="ChEBI" id="CHEBI:35235"/>
        <dbReference type="ChEBI" id="CHEBI:78442"/>
        <dbReference type="ChEBI" id="CHEBI:78517"/>
        <dbReference type="ChEBI" id="CHEBI:456215"/>
        <dbReference type="EC" id="6.1.1.16"/>
    </reaction>
</comment>
<dbReference type="InterPro" id="IPR032678">
    <property type="entry name" value="tRNA-synt_1_cat_dom"/>
</dbReference>
<dbReference type="Gene3D" id="3.40.50.620">
    <property type="entry name" value="HUPs"/>
    <property type="match status" value="1"/>
</dbReference>
<dbReference type="GO" id="GO:0004817">
    <property type="term" value="F:cysteine-tRNA ligase activity"/>
    <property type="evidence" value="ECO:0007669"/>
    <property type="project" value="UniProtKB-UniRule"/>
</dbReference>
<evidence type="ECO:0000256" key="5">
    <source>
        <dbReference type="ARBA" id="ARBA00022833"/>
    </source>
</evidence>
<dbReference type="Proteomes" id="UP000612893">
    <property type="component" value="Unassembled WGS sequence"/>
</dbReference>
<dbReference type="GO" id="GO:0005829">
    <property type="term" value="C:cytosol"/>
    <property type="evidence" value="ECO:0007669"/>
    <property type="project" value="TreeGrafter"/>
</dbReference>
<evidence type="ECO:0000259" key="11">
    <source>
        <dbReference type="Pfam" id="PF01406"/>
    </source>
</evidence>
<keyword evidence="14" id="KW-1185">Reference proteome</keyword>
<keyword evidence="5 10" id="KW-0862">Zinc</keyword>
<dbReference type="InterPro" id="IPR014729">
    <property type="entry name" value="Rossmann-like_a/b/a_fold"/>
</dbReference>
<feature type="domain" description="tRNA synthetases class I catalytic" evidence="11">
    <location>
        <begin position="14"/>
        <end position="323"/>
    </location>
</feature>
<feature type="short sequence motif" description="'HIGH' region" evidence="10">
    <location>
        <begin position="29"/>
        <end position="39"/>
    </location>
</feature>
<evidence type="ECO:0000256" key="3">
    <source>
        <dbReference type="ARBA" id="ARBA00022723"/>
    </source>
</evidence>
<evidence type="ECO:0000256" key="8">
    <source>
        <dbReference type="ARBA" id="ARBA00023146"/>
    </source>
</evidence>
<dbReference type="EMBL" id="JAEKNR010000064">
    <property type="protein sequence ID" value="MBJ7597508.1"/>
    <property type="molecule type" value="Genomic_DNA"/>
</dbReference>
<dbReference type="InterPro" id="IPR024909">
    <property type="entry name" value="Cys-tRNA/MSH_ligase"/>
</dbReference>
<reference evidence="13" key="1">
    <citation type="submission" date="2020-10" db="EMBL/GenBank/DDBJ databases">
        <title>Ca. Dormibacterota MAGs.</title>
        <authorList>
            <person name="Montgomery K."/>
        </authorList>
    </citation>
    <scope>NUCLEOTIDE SEQUENCE [LARGE SCALE GENOMIC DNA]</scope>
    <source>
        <strain evidence="13">SC8812_S17_10</strain>
    </source>
</reference>
<dbReference type="SUPFAM" id="SSF52374">
    <property type="entry name" value="Nucleotidylyl transferase"/>
    <property type="match status" value="1"/>
</dbReference>
<evidence type="ECO:0000256" key="9">
    <source>
        <dbReference type="ARBA" id="ARBA00047398"/>
    </source>
</evidence>
<protein>
    <recommendedName>
        <fullName evidence="10">Cysteine--tRNA ligase</fullName>
        <ecNumber evidence="10">6.1.1.16</ecNumber>
    </recommendedName>
    <alternativeName>
        <fullName evidence="10">Cysteinyl-tRNA synthetase</fullName>
        <shortName evidence="10">CysRS</shortName>
    </alternativeName>
</protein>
<dbReference type="NCBIfam" id="TIGR00435">
    <property type="entry name" value="cysS"/>
    <property type="match status" value="1"/>
</dbReference>
<evidence type="ECO:0000256" key="4">
    <source>
        <dbReference type="ARBA" id="ARBA00022741"/>
    </source>
</evidence>
<dbReference type="Pfam" id="PF01406">
    <property type="entry name" value="tRNA-synt_1e"/>
    <property type="match status" value="1"/>
</dbReference>
<dbReference type="GO" id="GO:0005524">
    <property type="term" value="F:ATP binding"/>
    <property type="evidence" value="ECO:0007669"/>
    <property type="project" value="UniProtKB-UniRule"/>
</dbReference>
<dbReference type="PRINTS" id="PR00983">
    <property type="entry name" value="TRNASYNTHCYS"/>
</dbReference>
<keyword evidence="2 10" id="KW-0436">Ligase</keyword>
<feature type="binding site" evidence="10">
    <location>
        <position position="219"/>
    </location>
    <ligand>
        <name>Zn(2+)</name>
        <dbReference type="ChEBI" id="CHEBI:29105"/>
    </ligand>
</feature>
<comment type="similarity">
    <text evidence="10">Belongs to the class-I aminoacyl-tRNA synthetase family.</text>
</comment>
<dbReference type="PANTHER" id="PTHR10890:SF3">
    <property type="entry name" value="CYSTEINE--TRNA LIGASE, CYTOPLASMIC"/>
    <property type="match status" value="1"/>
</dbReference>
<keyword evidence="6 10" id="KW-0067">ATP-binding</keyword>
<dbReference type="GO" id="GO:0006423">
    <property type="term" value="P:cysteinyl-tRNA aminoacylation"/>
    <property type="evidence" value="ECO:0007669"/>
    <property type="project" value="UniProtKB-UniRule"/>
</dbReference>
<dbReference type="CDD" id="cd00672">
    <property type="entry name" value="CysRS_core"/>
    <property type="match status" value="1"/>
</dbReference>
<feature type="short sequence motif" description="'KMSKS' region" evidence="10">
    <location>
        <begin position="276"/>
        <end position="280"/>
    </location>
</feature>
<dbReference type="GO" id="GO:0008270">
    <property type="term" value="F:zinc ion binding"/>
    <property type="evidence" value="ECO:0007669"/>
    <property type="project" value="UniProtKB-UniRule"/>
</dbReference>
<accession>A0A934K6E2</accession>
<evidence type="ECO:0000256" key="1">
    <source>
        <dbReference type="ARBA" id="ARBA00011245"/>
    </source>
</evidence>
<keyword evidence="7 10" id="KW-0648">Protein biosynthesis</keyword>
<keyword evidence="4 10" id="KW-0547">Nucleotide-binding</keyword>
<dbReference type="InterPro" id="IPR015803">
    <property type="entry name" value="Cys-tRNA-ligase"/>
</dbReference>
<dbReference type="EC" id="6.1.1.16" evidence="10"/>
<dbReference type="PANTHER" id="PTHR10890">
    <property type="entry name" value="CYSTEINYL-TRNA SYNTHETASE"/>
    <property type="match status" value="1"/>
</dbReference>
<dbReference type="AlphaFoldDB" id="A0A934K6E2"/>
<sequence>MRVYNTLARSKVPFRPVQTGRVTIYSCGPTVYKYAHVGNLRTYIFADLLSRTLEFLGYQVEQAMNITDVGHLTDDQFDRGEDKMLVSARLENRSAEEIADFYTAAFMEDIRRVNIRPAAHYPRATEYVPRMQELIARLIEQGHAYQVDGTVYYDIASFPGYGKLSRNTTDQLLAGSRGEPDPRKRQPADFTLWKAAGENRLQVWDSPWGPGFPGWHIECSAMSTAIFGDRFDIHTGGVDNVFPHHEAEIAQSEAAFGHPVVGYWMHGDMLMLSGTRMAKSAGNFFRITELEEHGHDPLAFRYLALQAKYRTKLNFSEEHLAGADKVLRHLRERAADWQGAPDGPRGDFAERFRDAIADDLDFPAAMALVSELLHSDVPPGARAALLLDWDRVLGLDLGRAPSTETGDLPEGAAELLARRDQAREARDYETSDRLREELADMGVVVTDSREGQKWKVATRV</sequence>
<comment type="subunit">
    <text evidence="1 10">Monomer.</text>
</comment>
<keyword evidence="10" id="KW-0963">Cytoplasm</keyword>
<feature type="domain" description="Cysteinyl-tRNA ligase anticodon binding" evidence="12">
    <location>
        <begin position="405"/>
        <end position="454"/>
    </location>
</feature>
<gene>
    <name evidence="10" type="primary">cysS</name>
    <name evidence="13" type="ORF">JF922_05405</name>
</gene>
<dbReference type="InterPro" id="IPR056411">
    <property type="entry name" value="CysS_C"/>
</dbReference>
<dbReference type="SUPFAM" id="SSF47323">
    <property type="entry name" value="Anticodon-binding domain of a subclass of class I aminoacyl-tRNA synthetases"/>
    <property type="match status" value="1"/>
</dbReference>
<dbReference type="HAMAP" id="MF_00041">
    <property type="entry name" value="Cys_tRNA_synth"/>
    <property type="match status" value="1"/>
</dbReference>
<feature type="binding site" evidence="10">
    <location>
        <position position="248"/>
    </location>
    <ligand>
        <name>Zn(2+)</name>
        <dbReference type="ChEBI" id="CHEBI:29105"/>
    </ligand>
</feature>
<evidence type="ECO:0000256" key="2">
    <source>
        <dbReference type="ARBA" id="ARBA00022598"/>
    </source>
</evidence>
<feature type="binding site" evidence="10">
    <location>
        <position position="27"/>
    </location>
    <ligand>
        <name>Zn(2+)</name>
        <dbReference type="ChEBI" id="CHEBI:29105"/>
    </ligand>
</feature>
<organism evidence="13 14">
    <name type="scientific">Candidatus Nephthysia bennettiae</name>
    <dbReference type="NCBI Taxonomy" id="3127016"/>
    <lineage>
        <taxon>Bacteria</taxon>
        <taxon>Bacillati</taxon>
        <taxon>Candidatus Dormiibacterota</taxon>
        <taxon>Candidatus Dormibacteria</taxon>
        <taxon>Candidatus Dormibacterales</taxon>
        <taxon>Candidatus Dormibacteraceae</taxon>
        <taxon>Candidatus Nephthysia</taxon>
    </lineage>
</organism>
<name>A0A934K6E2_9BACT</name>
<evidence type="ECO:0000256" key="7">
    <source>
        <dbReference type="ARBA" id="ARBA00022917"/>
    </source>
</evidence>
<evidence type="ECO:0000313" key="14">
    <source>
        <dbReference type="Proteomes" id="UP000612893"/>
    </source>
</evidence>
<dbReference type="InterPro" id="IPR009080">
    <property type="entry name" value="tRNAsynth_Ia_anticodon-bd"/>
</dbReference>
<keyword evidence="3 10" id="KW-0479">Metal-binding</keyword>
<comment type="caution">
    <text evidence="13">The sequence shown here is derived from an EMBL/GenBank/DDBJ whole genome shotgun (WGS) entry which is preliminary data.</text>
</comment>
<dbReference type="RefSeq" id="WP_338199790.1">
    <property type="nucleotide sequence ID" value="NZ_JAEKNR010000064.1"/>
</dbReference>
<feature type="binding site" evidence="10">
    <location>
        <position position="244"/>
    </location>
    <ligand>
        <name>Zn(2+)</name>
        <dbReference type="ChEBI" id="CHEBI:29105"/>
    </ligand>
</feature>
<evidence type="ECO:0000256" key="10">
    <source>
        <dbReference type="HAMAP-Rule" id="MF_00041"/>
    </source>
</evidence>
<proteinExistence type="inferred from homology"/>
<dbReference type="Pfam" id="PF23493">
    <property type="entry name" value="CysS_C"/>
    <property type="match status" value="1"/>
</dbReference>
<comment type="cofactor">
    <cofactor evidence="10">
        <name>Zn(2+)</name>
        <dbReference type="ChEBI" id="CHEBI:29105"/>
    </cofactor>
    <text evidence="10">Binds 1 zinc ion per subunit.</text>
</comment>
<evidence type="ECO:0000313" key="13">
    <source>
        <dbReference type="EMBL" id="MBJ7597508.1"/>
    </source>
</evidence>
<keyword evidence="8 10" id="KW-0030">Aminoacyl-tRNA synthetase</keyword>
<evidence type="ECO:0000259" key="12">
    <source>
        <dbReference type="Pfam" id="PF23493"/>
    </source>
</evidence>
<evidence type="ECO:0000256" key="6">
    <source>
        <dbReference type="ARBA" id="ARBA00022840"/>
    </source>
</evidence>